<proteinExistence type="predicted"/>
<feature type="transmembrane region" description="Helical" evidence="1">
    <location>
        <begin position="41"/>
        <end position="67"/>
    </location>
</feature>
<dbReference type="EMBL" id="JBHRSE010000025">
    <property type="protein sequence ID" value="MFC3022887.1"/>
    <property type="molecule type" value="Genomic_DNA"/>
</dbReference>
<keyword evidence="1" id="KW-0472">Membrane</keyword>
<keyword evidence="3" id="KW-1185">Reference proteome</keyword>
<keyword evidence="1" id="KW-1133">Transmembrane helix</keyword>
<name>A0ABV7C4D0_9VIBR</name>
<dbReference type="Proteomes" id="UP001595384">
    <property type="component" value="Unassembled WGS sequence"/>
</dbReference>
<evidence type="ECO:0000313" key="3">
    <source>
        <dbReference type="Proteomes" id="UP001595384"/>
    </source>
</evidence>
<organism evidence="2 3">
    <name type="scientific">Vibrio zhugei</name>
    <dbReference type="NCBI Taxonomy" id="2479546"/>
    <lineage>
        <taxon>Bacteria</taxon>
        <taxon>Pseudomonadati</taxon>
        <taxon>Pseudomonadota</taxon>
        <taxon>Gammaproteobacteria</taxon>
        <taxon>Vibrionales</taxon>
        <taxon>Vibrionaceae</taxon>
        <taxon>Vibrio</taxon>
    </lineage>
</organism>
<feature type="transmembrane region" description="Helical" evidence="1">
    <location>
        <begin position="73"/>
        <end position="101"/>
    </location>
</feature>
<reference evidence="3" key="1">
    <citation type="journal article" date="2019" name="Int. J. Syst. Evol. Microbiol.">
        <title>The Global Catalogue of Microorganisms (GCM) 10K type strain sequencing project: providing services to taxonomists for standard genome sequencing and annotation.</title>
        <authorList>
            <consortium name="The Broad Institute Genomics Platform"/>
            <consortium name="The Broad Institute Genome Sequencing Center for Infectious Disease"/>
            <person name="Wu L."/>
            <person name="Ma J."/>
        </authorList>
    </citation>
    <scope>NUCLEOTIDE SEQUENCE [LARGE SCALE GENOMIC DNA]</scope>
    <source>
        <strain evidence="3">KCTC 62784</strain>
    </source>
</reference>
<dbReference type="RefSeq" id="WP_123015335.1">
    <property type="nucleotide sequence ID" value="NZ_AP024911.1"/>
</dbReference>
<evidence type="ECO:0000256" key="1">
    <source>
        <dbReference type="SAM" id="Phobius"/>
    </source>
</evidence>
<comment type="caution">
    <text evidence="2">The sequence shown here is derived from an EMBL/GenBank/DDBJ whole genome shotgun (WGS) entry which is preliminary data.</text>
</comment>
<gene>
    <name evidence="2" type="ORF">ACFODT_03465</name>
</gene>
<accession>A0ABV7C4D0</accession>
<keyword evidence="1" id="KW-0812">Transmembrane</keyword>
<sequence>MNHHADVSIGRIDDLEIDNGNPNRRRINQPTDRMVMPKYAALAKVVSQVGACFGCLLGLVIIIGGLGAFQFGIFAGLAAIGWGVASIVISLAGLGWTYCFLAIVKAQIDTRNAVIEYTLRK</sequence>
<protein>
    <submittedName>
        <fullName evidence="2">Uncharacterized protein</fullName>
    </submittedName>
</protein>
<evidence type="ECO:0000313" key="2">
    <source>
        <dbReference type="EMBL" id="MFC3022887.1"/>
    </source>
</evidence>